<dbReference type="InterPro" id="IPR014001">
    <property type="entry name" value="Helicase_ATP-bd"/>
</dbReference>
<dbReference type="Pfam" id="PF00270">
    <property type="entry name" value="DEAD"/>
    <property type="match status" value="1"/>
</dbReference>
<dbReference type="PANTHER" id="PTHR47959:SF17">
    <property type="entry name" value="ATP-DEPENDENT RNA HELICASE DEAD BOX FAMILY"/>
    <property type="match status" value="1"/>
</dbReference>
<dbReference type="GO" id="GO:0005829">
    <property type="term" value="C:cytosol"/>
    <property type="evidence" value="ECO:0007669"/>
    <property type="project" value="TreeGrafter"/>
</dbReference>
<evidence type="ECO:0000256" key="3">
    <source>
        <dbReference type="ARBA" id="ARBA00022806"/>
    </source>
</evidence>
<evidence type="ECO:0000256" key="2">
    <source>
        <dbReference type="ARBA" id="ARBA00022801"/>
    </source>
</evidence>
<keyword evidence="4" id="KW-0067">ATP-binding</keyword>
<accession>A0A1A6C2I5</accession>
<dbReference type="Gene3D" id="3.40.50.300">
    <property type="entry name" value="P-loop containing nucleotide triphosphate hydrolases"/>
    <property type="match status" value="1"/>
</dbReference>
<evidence type="ECO:0000256" key="1">
    <source>
        <dbReference type="ARBA" id="ARBA00022741"/>
    </source>
</evidence>
<keyword evidence="2" id="KW-0378">Hydrolase</keyword>
<dbReference type="SMART" id="SM00487">
    <property type="entry name" value="DEXDc"/>
    <property type="match status" value="1"/>
</dbReference>
<dbReference type="InterPro" id="IPR027417">
    <property type="entry name" value="P-loop_NTPase"/>
</dbReference>
<dbReference type="GO" id="GO:0016787">
    <property type="term" value="F:hydrolase activity"/>
    <property type="evidence" value="ECO:0007669"/>
    <property type="project" value="UniProtKB-KW"/>
</dbReference>
<dbReference type="SUPFAM" id="SSF52540">
    <property type="entry name" value="P-loop containing nucleoside triphosphate hydrolases"/>
    <property type="match status" value="1"/>
</dbReference>
<proteinExistence type="predicted"/>
<evidence type="ECO:0000313" key="8">
    <source>
        <dbReference type="Proteomes" id="UP000029273"/>
    </source>
</evidence>
<keyword evidence="8" id="KW-1185">Reference proteome</keyword>
<feature type="domain" description="Helicase ATP-binding" evidence="6">
    <location>
        <begin position="34"/>
        <end position="209"/>
    </location>
</feature>
<feature type="compositionally biased region" description="Low complexity" evidence="5">
    <location>
        <begin position="260"/>
        <end position="272"/>
    </location>
</feature>
<dbReference type="GO" id="GO:0003724">
    <property type="term" value="F:RNA helicase activity"/>
    <property type="evidence" value="ECO:0007669"/>
    <property type="project" value="TreeGrafter"/>
</dbReference>
<feature type="region of interest" description="Disordered" evidence="5">
    <location>
        <begin position="207"/>
        <end position="428"/>
    </location>
</feature>
<name>A0A1A6C2I5_9GAMM</name>
<dbReference type="PANTHER" id="PTHR47959">
    <property type="entry name" value="ATP-DEPENDENT RNA HELICASE RHLE-RELATED"/>
    <property type="match status" value="1"/>
</dbReference>
<keyword evidence="1" id="KW-0547">Nucleotide-binding</keyword>
<sequence>MAESFADLTLAAPLLAAAEEIGLVAPNEMQSRLIAAVTGGRDVLAVTPAGSGGTTGYLLGLMQLLLTQQPPEGRGPRALILAPTRDQAMQIGRMIKQLGHDTRLRFGTVVGGRPYPTQHQLLRRPLDILVATPGRLMDHIRRGRVPFERLRLLLLDKADQMLDMGLGSEVYSIVDAGGEQLDQTMILSDAPNDAVGLLAARLTQDAESVGQGDPLPQPIADTASAGRVTQEDEDAFEEDDRQPASLAADGERPRGRTPRAKSSSRGARRSGTVGNGAQGGNGKPGASAKPPRGPRTPRQGGGQKSGGQGSSGQAQGGKGSNGKAAKGGLRGPGRRVAGGAQGQGGRGRRPSDVRFPSDYASGPGGAAKAAPVEPRGPQPNEPVQYSADYGFSVAPGARKPVNVVYRSKSRRRREEGDEGDGKAENVTE</sequence>
<dbReference type="InterPro" id="IPR050079">
    <property type="entry name" value="DEAD_box_RNA_helicase"/>
</dbReference>
<dbReference type="OrthoDB" id="5793650at2"/>
<dbReference type="InterPro" id="IPR044742">
    <property type="entry name" value="DEAD/DEAH_RhlB"/>
</dbReference>
<reference evidence="7 8" key="1">
    <citation type="journal article" date="2014" name="Genome Announc.">
        <title>Draft Genome Sequence of the Iron-Oxidizing, Acidophilic, and Halotolerant 'Thiobacillus prosperus' Type Strain DSM 5130.</title>
        <authorList>
            <person name="Ossandon F.J."/>
            <person name="Cardenas J.P."/>
            <person name="Corbett M."/>
            <person name="Quatrini R."/>
            <person name="Holmes D.S."/>
            <person name="Watkin E."/>
        </authorList>
    </citation>
    <scope>NUCLEOTIDE SEQUENCE [LARGE SCALE GENOMIC DNA]</scope>
    <source>
        <strain evidence="7 8">DSM 5130</strain>
    </source>
</reference>
<dbReference type="EMBL" id="JQSG02000006">
    <property type="protein sequence ID" value="OBS08760.1"/>
    <property type="molecule type" value="Genomic_DNA"/>
</dbReference>
<dbReference type="AlphaFoldDB" id="A0A1A6C2I5"/>
<dbReference type="Proteomes" id="UP000029273">
    <property type="component" value="Unassembled WGS sequence"/>
</dbReference>
<evidence type="ECO:0000256" key="5">
    <source>
        <dbReference type="SAM" id="MobiDB-lite"/>
    </source>
</evidence>
<feature type="compositionally biased region" description="Acidic residues" evidence="5">
    <location>
        <begin position="231"/>
        <end position="240"/>
    </location>
</feature>
<dbReference type="RefSeq" id="WP_145930883.1">
    <property type="nucleotide sequence ID" value="NZ_JQSG02000006.1"/>
</dbReference>
<dbReference type="InterPro" id="IPR011545">
    <property type="entry name" value="DEAD/DEAH_box_helicase_dom"/>
</dbReference>
<dbReference type="PROSITE" id="PS51192">
    <property type="entry name" value="HELICASE_ATP_BIND_1"/>
    <property type="match status" value="1"/>
</dbReference>
<gene>
    <name evidence="7" type="ORF">Thpro_023010</name>
</gene>
<comment type="caution">
    <text evidence="7">The sequence shown here is derived from an EMBL/GenBank/DDBJ whole genome shotgun (WGS) entry which is preliminary data.</text>
</comment>
<keyword evidence="3" id="KW-0347">Helicase</keyword>
<protein>
    <recommendedName>
        <fullName evidence="6">Helicase ATP-binding domain-containing protein</fullName>
    </recommendedName>
</protein>
<evidence type="ECO:0000256" key="4">
    <source>
        <dbReference type="ARBA" id="ARBA00022840"/>
    </source>
</evidence>
<feature type="compositionally biased region" description="Gly residues" evidence="5">
    <location>
        <begin position="299"/>
        <end position="320"/>
    </location>
</feature>
<dbReference type="GO" id="GO:0003676">
    <property type="term" value="F:nucleic acid binding"/>
    <property type="evidence" value="ECO:0007669"/>
    <property type="project" value="InterPro"/>
</dbReference>
<evidence type="ECO:0000313" key="7">
    <source>
        <dbReference type="EMBL" id="OBS08760.1"/>
    </source>
</evidence>
<organism evidence="7 8">
    <name type="scientific">Acidihalobacter prosperus</name>
    <dbReference type="NCBI Taxonomy" id="160660"/>
    <lineage>
        <taxon>Bacteria</taxon>
        <taxon>Pseudomonadati</taxon>
        <taxon>Pseudomonadota</taxon>
        <taxon>Gammaproteobacteria</taxon>
        <taxon>Chromatiales</taxon>
        <taxon>Ectothiorhodospiraceae</taxon>
        <taxon>Acidihalobacter</taxon>
    </lineage>
</organism>
<feature type="compositionally biased region" description="Basic and acidic residues" evidence="5">
    <location>
        <begin position="412"/>
        <end position="428"/>
    </location>
</feature>
<dbReference type="CDD" id="cd00268">
    <property type="entry name" value="DEADc"/>
    <property type="match status" value="1"/>
</dbReference>
<dbReference type="GO" id="GO:0005524">
    <property type="term" value="F:ATP binding"/>
    <property type="evidence" value="ECO:0007669"/>
    <property type="project" value="UniProtKB-KW"/>
</dbReference>
<feature type="compositionally biased region" description="Gly residues" evidence="5">
    <location>
        <begin position="273"/>
        <end position="283"/>
    </location>
</feature>
<evidence type="ECO:0000259" key="6">
    <source>
        <dbReference type="PROSITE" id="PS51192"/>
    </source>
</evidence>